<proteinExistence type="predicted"/>
<comment type="caution">
    <text evidence="2">The sequence shown here is derived from an EMBL/GenBank/DDBJ whole genome shotgun (WGS) entry which is preliminary data.</text>
</comment>
<dbReference type="PANTHER" id="PTHR13696">
    <property type="entry name" value="P-LOOP CONTAINING NUCLEOSIDE TRIPHOSPHATE HYDROLASE"/>
    <property type="match status" value="1"/>
</dbReference>
<accession>X8CME3</accession>
<dbReference type="AlphaFoldDB" id="X8CME3"/>
<dbReference type="InterPro" id="IPR025669">
    <property type="entry name" value="AAA_dom"/>
</dbReference>
<dbReference type="Gene3D" id="3.40.50.300">
    <property type="entry name" value="P-loop containing nucleotide triphosphate hydrolases"/>
    <property type="match status" value="1"/>
</dbReference>
<name>X8CME3_MYCXE</name>
<evidence type="ECO:0000313" key="2">
    <source>
        <dbReference type="EMBL" id="EUA56623.1"/>
    </source>
</evidence>
<dbReference type="InterPro" id="IPR027417">
    <property type="entry name" value="P-loop_NTPase"/>
</dbReference>
<organism evidence="2">
    <name type="scientific">Mycobacterium xenopi 4042</name>
    <dbReference type="NCBI Taxonomy" id="1299334"/>
    <lineage>
        <taxon>Bacteria</taxon>
        <taxon>Bacillati</taxon>
        <taxon>Actinomycetota</taxon>
        <taxon>Actinomycetes</taxon>
        <taxon>Mycobacteriales</taxon>
        <taxon>Mycobacteriaceae</taxon>
        <taxon>Mycobacterium</taxon>
    </lineage>
</organism>
<feature type="domain" description="AAA" evidence="1">
    <location>
        <begin position="1"/>
        <end position="61"/>
    </location>
</feature>
<gene>
    <name evidence="2" type="ORF">I553_8671</name>
</gene>
<dbReference type="PANTHER" id="PTHR13696:SF52">
    <property type="entry name" value="PARA FAMILY PROTEIN CT_582"/>
    <property type="match status" value="1"/>
</dbReference>
<protein>
    <submittedName>
        <fullName evidence="2">CobQ/CobB/MinD/ParA nucleotide binding domain protein</fullName>
    </submittedName>
</protein>
<sequence>MPATIDLAGAEIELVSMVARENRLRTALAELDSYDFDYVFIDCPPSLGLLTINALVAARRCLSRSSASTTRWKVSRS</sequence>
<dbReference type="SUPFAM" id="SSF52540">
    <property type="entry name" value="P-loop containing nucleoside triphosphate hydrolases"/>
    <property type="match status" value="1"/>
</dbReference>
<dbReference type="InterPro" id="IPR050678">
    <property type="entry name" value="DNA_Partitioning_ATPase"/>
</dbReference>
<dbReference type="PATRIC" id="fig|1299334.3.peg.2771"/>
<evidence type="ECO:0000259" key="1">
    <source>
        <dbReference type="Pfam" id="PF13614"/>
    </source>
</evidence>
<dbReference type="Pfam" id="PF13614">
    <property type="entry name" value="AAA_31"/>
    <property type="match status" value="1"/>
</dbReference>
<dbReference type="EMBL" id="JAOB01000029">
    <property type="protein sequence ID" value="EUA56623.1"/>
    <property type="molecule type" value="Genomic_DNA"/>
</dbReference>
<reference evidence="2" key="1">
    <citation type="submission" date="2014-01" db="EMBL/GenBank/DDBJ databases">
        <authorList>
            <person name="Brown-Elliot B."/>
            <person name="Wallace R."/>
            <person name="Lenaerts A."/>
            <person name="Ordway D."/>
            <person name="DeGroote M.A."/>
            <person name="Parker T."/>
            <person name="Sizemore C."/>
            <person name="Tallon L.J."/>
            <person name="Sadzewicz L.K."/>
            <person name="Sengamalay N."/>
            <person name="Fraser C.M."/>
            <person name="Hine E."/>
            <person name="Shefchek K.A."/>
            <person name="Das S.P."/>
            <person name="Tettelin H."/>
        </authorList>
    </citation>
    <scope>NUCLEOTIDE SEQUENCE [LARGE SCALE GENOMIC DNA]</scope>
    <source>
        <strain evidence="2">4042</strain>
    </source>
</reference>